<dbReference type="InterPro" id="IPR026881">
    <property type="entry name" value="WYL_dom"/>
</dbReference>
<dbReference type="PANTHER" id="PTHR34580:SF3">
    <property type="entry name" value="PROTEIN PAFB"/>
    <property type="match status" value="1"/>
</dbReference>
<feature type="domain" description="WYL" evidence="2">
    <location>
        <begin position="142"/>
        <end position="206"/>
    </location>
</feature>
<dbReference type="Gene3D" id="1.10.10.10">
    <property type="entry name" value="Winged helix-like DNA-binding domain superfamily/Winged helix DNA-binding domain"/>
    <property type="match status" value="1"/>
</dbReference>
<organism evidence="3">
    <name type="scientific">Nocardia globerula</name>
    <dbReference type="NCBI Taxonomy" id="1818"/>
    <lineage>
        <taxon>Bacteria</taxon>
        <taxon>Bacillati</taxon>
        <taxon>Actinomycetota</taxon>
        <taxon>Actinomycetes</taxon>
        <taxon>Mycobacteriales</taxon>
        <taxon>Nocardiaceae</taxon>
        <taxon>Nocardia</taxon>
    </lineage>
</organism>
<reference evidence="3" key="1">
    <citation type="submission" date="2019-07" db="EMBL/GenBank/DDBJ databases">
        <title>Genomic Encyclopedia of Type Strains, Phase IV (KMG-IV): sequencing the most valuable type-strain genomes for metagenomic binning, comparative biology and taxonomic classification.</title>
        <authorList>
            <person name="Goeker M."/>
        </authorList>
    </citation>
    <scope>NUCLEOTIDE SEQUENCE</scope>
    <source>
        <strain evidence="3">DSM 44596</strain>
    </source>
</reference>
<feature type="domain" description="Helix-turn-helix type 11" evidence="1">
    <location>
        <begin position="6"/>
        <end position="63"/>
    </location>
</feature>
<dbReference type="AlphaFoldDB" id="A0A652YZU4"/>
<dbReference type="Pfam" id="PF08279">
    <property type="entry name" value="HTH_11"/>
    <property type="match status" value="1"/>
</dbReference>
<gene>
    <name evidence="3" type="ORF">FNL38_1011370</name>
</gene>
<dbReference type="InterPro" id="IPR036388">
    <property type="entry name" value="WH-like_DNA-bd_sf"/>
</dbReference>
<dbReference type="EMBL" id="VNIQ01000001">
    <property type="protein sequence ID" value="TYQ08990.1"/>
    <property type="molecule type" value="Genomic_DNA"/>
</dbReference>
<dbReference type="InterPro" id="IPR036390">
    <property type="entry name" value="WH_DNA-bd_sf"/>
</dbReference>
<evidence type="ECO:0000313" key="3">
    <source>
        <dbReference type="EMBL" id="TYQ08990.1"/>
    </source>
</evidence>
<dbReference type="InterPro" id="IPR013196">
    <property type="entry name" value="HTH_11"/>
</dbReference>
<dbReference type="SUPFAM" id="SSF46785">
    <property type="entry name" value="Winged helix' DNA-binding domain"/>
    <property type="match status" value="1"/>
</dbReference>
<name>A0A652YZU4_NOCGL</name>
<dbReference type="Pfam" id="PF13280">
    <property type="entry name" value="WYL"/>
    <property type="match status" value="1"/>
</dbReference>
<sequence length="234" mass="25695">MNRAARLHALLEELRRRGDRGSNAAQLAAQFGVTPRTVKRDIETLTESGSAIEGRCGPGGGYRLIGRATLPPVNFTVPQAVSIALALTAVGDAPFADDGRAALAKLLDVMDADSRARVEELSGRVWVRHDEESDDESGVNRRAIEQALERKCVVSLRYIDGDGAESTRAVEPHLLAHARDRWFVIGWCRTRDAVRWFRLDRIQKATLTKELFVPRETALFGEPPPTARSAADAS</sequence>
<dbReference type="InterPro" id="IPR051534">
    <property type="entry name" value="CBASS_pafABC_assoc_protein"/>
</dbReference>
<evidence type="ECO:0000259" key="2">
    <source>
        <dbReference type="Pfam" id="PF13280"/>
    </source>
</evidence>
<dbReference type="PROSITE" id="PS52050">
    <property type="entry name" value="WYL"/>
    <property type="match status" value="1"/>
</dbReference>
<evidence type="ECO:0000259" key="1">
    <source>
        <dbReference type="Pfam" id="PF08279"/>
    </source>
</evidence>
<dbReference type="PANTHER" id="PTHR34580">
    <property type="match status" value="1"/>
</dbReference>
<proteinExistence type="predicted"/>
<comment type="caution">
    <text evidence="3">The sequence shown here is derived from an EMBL/GenBank/DDBJ whole genome shotgun (WGS) entry which is preliminary data.</text>
</comment>
<accession>A0A652YZU4</accession>
<protein>
    <submittedName>
        <fullName evidence="3">HTH domain-containing protein</fullName>
    </submittedName>
</protein>